<dbReference type="AlphaFoldDB" id="A0A851HJL5"/>
<dbReference type="Gene3D" id="3.40.50.300">
    <property type="entry name" value="P-loop containing nucleotide triphosphate hydrolases"/>
    <property type="match status" value="1"/>
</dbReference>
<dbReference type="Proteomes" id="UP000568109">
    <property type="component" value="Unassembled WGS sequence"/>
</dbReference>
<organism evidence="2 3">
    <name type="scientific">Candidatus Phytoplasma pruni</name>
    <dbReference type="NCBI Taxonomy" id="479893"/>
    <lineage>
        <taxon>Bacteria</taxon>
        <taxon>Bacillati</taxon>
        <taxon>Mycoplasmatota</taxon>
        <taxon>Mollicutes</taxon>
        <taxon>Acholeplasmatales</taxon>
        <taxon>Acholeplasmataceae</taxon>
        <taxon>Candidatus Phytoplasma</taxon>
        <taxon>16SrIII (X-disease group)</taxon>
    </lineage>
</organism>
<comment type="caution">
    <text evidence="2">The sequence shown here is derived from an EMBL/GenBank/DDBJ whole genome shotgun (WGS) entry which is preliminary data.</text>
</comment>
<evidence type="ECO:0000313" key="3">
    <source>
        <dbReference type="Proteomes" id="UP000568109"/>
    </source>
</evidence>
<evidence type="ECO:0000259" key="1">
    <source>
        <dbReference type="Pfam" id="PF00004"/>
    </source>
</evidence>
<dbReference type="Pfam" id="PF00004">
    <property type="entry name" value="AAA"/>
    <property type="match status" value="1"/>
</dbReference>
<keyword evidence="3" id="KW-1185">Reference proteome</keyword>
<name>A0A851HJL5_9MOLU</name>
<evidence type="ECO:0000313" key="2">
    <source>
        <dbReference type="EMBL" id="NWN45736.1"/>
    </source>
</evidence>
<gene>
    <name evidence="2" type="ORF">HR065_01385</name>
</gene>
<accession>A0A851HJL5</accession>
<dbReference type="EMBL" id="JABUOH010000039">
    <property type="protein sequence ID" value="NWN45736.1"/>
    <property type="molecule type" value="Genomic_DNA"/>
</dbReference>
<proteinExistence type="predicted"/>
<protein>
    <submittedName>
        <fullName evidence="2">AAA family ATPase</fullName>
    </submittedName>
</protein>
<dbReference type="InterPro" id="IPR027417">
    <property type="entry name" value="P-loop_NTPase"/>
</dbReference>
<dbReference type="InterPro" id="IPR003959">
    <property type="entry name" value="ATPase_AAA_core"/>
</dbReference>
<dbReference type="GO" id="GO:0005524">
    <property type="term" value="F:ATP binding"/>
    <property type="evidence" value="ECO:0007669"/>
    <property type="project" value="InterPro"/>
</dbReference>
<dbReference type="GO" id="GO:0016887">
    <property type="term" value="F:ATP hydrolysis activity"/>
    <property type="evidence" value="ECO:0007669"/>
    <property type="project" value="InterPro"/>
</dbReference>
<dbReference type="SUPFAM" id="SSF52540">
    <property type="entry name" value="P-loop containing nucleoside triphosphate hydrolases"/>
    <property type="match status" value="1"/>
</dbReference>
<sequence length="42" mass="4466">MLYIKNPAKAKQFGLKPPTGALFYGVPGTGKTTLARTLAKES</sequence>
<reference evidence="2 3" key="1">
    <citation type="submission" date="2020-06" db="EMBL/GenBank/DDBJ databases">
        <title>Draft genome sequence of Candidatus Phytoplasma pruni (X-disease group, subgroup 16SrIII-B) strain ChTDIII from Argentina.</title>
        <authorList>
            <person name="Fernandez F.D."/>
            <person name="Zuebert C."/>
            <person name="Huettel B."/>
            <person name="Kube M."/>
            <person name="Conci L.R."/>
        </authorList>
    </citation>
    <scope>NUCLEOTIDE SEQUENCE [LARGE SCALE GENOMIC DNA]</scope>
    <source>
        <strain evidence="2 3">ChTDIII</strain>
    </source>
</reference>
<feature type="non-terminal residue" evidence="2">
    <location>
        <position position="42"/>
    </location>
</feature>
<feature type="domain" description="ATPase AAA-type core" evidence="1">
    <location>
        <begin position="22"/>
        <end position="41"/>
    </location>
</feature>
<dbReference type="RefSeq" id="WP_178734135.1">
    <property type="nucleotide sequence ID" value="NZ_JABUOH010000039.1"/>
</dbReference>